<feature type="transmembrane region" description="Helical" evidence="1">
    <location>
        <begin position="112"/>
        <end position="130"/>
    </location>
</feature>
<feature type="chain" id="PRO_5039289319" evidence="2">
    <location>
        <begin position="24"/>
        <end position="168"/>
    </location>
</feature>
<reference evidence="4 5" key="1">
    <citation type="submission" date="2019-06" db="EMBL/GenBank/DDBJ databases">
        <title>Sequencing the genomes of 1000 actinobacteria strains.</title>
        <authorList>
            <person name="Klenk H.-P."/>
        </authorList>
    </citation>
    <scope>NUCLEOTIDE SEQUENCE [LARGE SCALE GENOMIC DNA]</scope>
    <source>
        <strain evidence="4 5">DSM 45301</strain>
    </source>
</reference>
<dbReference type="EMBL" id="VFPA01000001">
    <property type="protein sequence ID" value="TQM15068.1"/>
    <property type="molecule type" value="Genomic_DNA"/>
</dbReference>
<feature type="signal peptide" evidence="2">
    <location>
        <begin position="1"/>
        <end position="23"/>
    </location>
</feature>
<evidence type="ECO:0000259" key="3">
    <source>
        <dbReference type="Pfam" id="PF07331"/>
    </source>
</evidence>
<keyword evidence="2" id="KW-0732">Signal</keyword>
<evidence type="ECO:0000256" key="2">
    <source>
        <dbReference type="SAM" id="SignalP"/>
    </source>
</evidence>
<feature type="domain" description="DUF1468" evidence="3">
    <location>
        <begin position="6"/>
        <end position="163"/>
    </location>
</feature>
<protein>
    <submittedName>
        <fullName evidence="4">Tripartite tricarboxylate transporter TctB family protein</fullName>
    </submittedName>
</protein>
<comment type="caution">
    <text evidence="4">The sequence shown here is derived from an EMBL/GenBank/DDBJ whole genome shotgun (WGS) entry which is preliminary data.</text>
</comment>
<feature type="transmembrane region" description="Helical" evidence="1">
    <location>
        <begin position="137"/>
        <end position="160"/>
    </location>
</feature>
<evidence type="ECO:0000313" key="4">
    <source>
        <dbReference type="EMBL" id="TQM15068.1"/>
    </source>
</evidence>
<accession>A0A543E0G6</accession>
<feature type="transmembrane region" description="Helical" evidence="1">
    <location>
        <begin position="89"/>
        <end position="106"/>
    </location>
</feature>
<evidence type="ECO:0000313" key="5">
    <source>
        <dbReference type="Proteomes" id="UP000315677"/>
    </source>
</evidence>
<proteinExistence type="predicted"/>
<dbReference type="InterPro" id="IPR009936">
    <property type="entry name" value="DUF1468"/>
</dbReference>
<dbReference type="AlphaFoldDB" id="A0A543E0G6"/>
<name>A0A543E0G6_9PSEU</name>
<feature type="transmembrane region" description="Helical" evidence="1">
    <location>
        <begin position="42"/>
        <end position="58"/>
    </location>
</feature>
<keyword evidence="5" id="KW-1185">Reference proteome</keyword>
<keyword evidence="1" id="KW-0472">Membrane</keyword>
<keyword evidence="1" id="KW-1133">Transmembrane helix</keyword>
<evidence type="ECO:0000256" key="1">
    <source>
        <dbReference type="SAM" id="Phobius"/>
    </source>
</evidence>
<organism evidence="4 5">
    <name type="scientific">Pseudonocardia kunmingensis</name>
    <dbReference type="NCBI Taxonomy" id="630975"/>
    <lineage>
        <taxon>Bacteria</taxon>
        <taxon>Bacillati</taxon>
        <taxon>Actinomycetota</taxon>
        <taxon>Actinomycetes</taxon>
        <taxon>Pseudonocardiales</taxon>
        <taxon>Pseudonocardiaceae</taxon>
        <taxon>Pseudonocardia</taxon>
    </lineage>
</organism>
<dbReference type="RefSeq" id="WP_142050291.1">
    <property type="nucleotide sequence ID" value="NZ_VFPA01000001.1"/>
</dbReference>
<dbReference type="Proteomes" id="UP000315677">
    <property type="component" value="Unassembled WGS sequence"/>
</dbReference>
<sequence length="168" mass="16990">MDKDIVSGACVTVLGAAALAASAGFPTAPSAAADPALLPRAVSAGLVVTGVCMVALGLRGRRAAPALGSAHVPEDMQEELAARAELPPAPRLALAVFAVLAGYATAAFQLGYLSTTVVFLVALPVLLGWGTDRRRTAVLAVFAVGLTAAMYIGFFLLLGVPLPRTPLP</sequence>
<gene>
    <name evidence="4" type="ORF">FB558_1849</name>
</gene>
<dbReference type="Pfam" id="PF07331">
    <property type="entry name" value="TctB"/>
    <property type="match status" value="1"/>
</dbReference>
<keyword evidence="1" id="KW-0812">Transmembrane</keyword>